<feature type="region of interest" description="Disordered" evidence="1">
    <location>
        <begin position="1"/>
        <end position="151"/>
    </location>
</feature>
<feature type="compositionally biased region" description="Polar residues" evidence="1">
    <location>
        <begin position="96"/>
        <end position="105"/>
    </location>
</feature>
<gene>
    <name evidence="2" type="ORF">ACFP81_08875</name>
</gene>
<feature type="compositionally biased region" description="Low complexity" evidence="1">
    <location>
        <begin position="51"/>
        <end position="95"/>
    </location>
</feature>
<comment type="caution">
    <text evidence="2">The sequence shown here is derived from an EMBL/GenBank/DDBJ whole genome shotgun (WGS) entry which is preliminary data.</text>
</comment>
<dbReference type="EMBL" id="JBHSWD010000001">
    <property type="protein sequence ID" value="MFC6592103.1"/>
    <property type="molecule type" value="Genomic_DNA"/>
</dbReference>
<evidence type="ECO:0000313" key="2">
    <source>
        <dbReference type="EMBL" id="MFC6592103.1"/>
    </source>
</evidence>
<dbReference type="RefSeq" id="WP_380083116.1">
    <property type="nucleotide sequence ID" value="NZ_JBHSWD010000001.1"/>
</dbReference>
<feature type="compositionally biased region" description="Acidic residues" evidence="1">
    <location>
        <begin position="40"/>
        <end position="50"/>
    </location>
</feature>
<accession>A0ABW1YF90</accession>
<reference evidence="3" key="1">
    <citation type="journal article" date="2019" name="Int. J. Syst. Evol. Microbiol.">
        <title>The Global Catalogue of Microorganisms (GCM) 10K type strain sequencing project: providing services to taxonomists for standard genome sequencing and annotation.</title>
        <authorList>
            <consortium name="The Broad Institute Genomics Platform"/>
            <consortium name="The Broad Institute Genome Sequencing Center for Infectious Disease"/>
            <person name="Wu L."/>
            <person name="Ma J."/>
        </authorList>
    </citation>
    <scope>NUCLEOTIDE SEQUENCE [LARGE SCALE GENOMIC DNA]</scope>
    <source>
        <strain evidence="3">CGMCC 1.15772</strain>
    </source>
</reference>
<dbReference type="Proteomes" id="UP001596297">
    <property type="component" value="Unassembled WGS sequence"/>
</dbReference>
<proteinExistence type="predicted"/>
<sequence length="386" mass="38759">MSADMLSQAGVDSDLAAMVETGLPQPTMPTPPVSAPAAPAEDEFELEDEPMPAASTPAPAAGAGLGGLLSQLYTGDSAAPAPSSASVASTPSYAAETSTPSYVAESSTPSYAAESGSSSYAAETSAPSYAAESSAPSFASETSTPSYAAESSAPSYTAESSVPSYVQEATPPSYAAETSSFSTAADSSAPGTSSAEPVSVPAVEYSAPAAAPAPAFGDASSSLPAQGGRPEGAVWFGVYLRRDADMTAAGDLRDQLSTVLGQDVPLSLLVARAAQQNIAQLGLNSVAIQDVISHRARSIGTAGASLRDSLSALDRDHDGQADLVVVNAGTFELDDLHYPDMLTLSVGRVENGRAALSLNGDVDTGRAADFLAAVARSLETPVALII</sequence>
<feature type="compositionally biased region" description="Low complexity" evidence="1">
    <location>
        <begin position="106"/>
        <end position="151"/>
    </location>
</feature>
<organism evidence="2 3">
    <name type="scientific">Deinococcus lacus</name>
    <dbReference type="NCBI Taxonomy" id="392561"/>
    <lineage>
        <taxon>Bacteria</taxon>
        <taxon>Thermotogati</taxon>
        <taxon>Deinococcota</taxon>
        <taxon>Deinococci</taxon>
        <taxon>Deinococcales</taxon>
        <taxon>Deinococcaceae</taxon>
        <taxon>Deinococcus</taxon>
    </lineage>
</organism>
<keyword evidence="3" id="KW-1185">Reference proteome</keyword>
<feature type="compositionally biased region" description="Low complexity" evidence="1">
    <location>
        <begin position="177"/>
        <end position="189"/>
    </location>
</feature>
<feature type="region of interest" description="Disordered" evidence="1">
    <location>
        <begin position="177"/>
        <end position="196"/>
    </location>
</feature>
<evidence type="ECO:0000256" key="1">
    <source>
        <dbReference type="SAM" id="MobiDB-lite"/>
    </source>
</evidence>
<evidence type="ECO:0000313" key="3">
    <source>
        <dbReference type="Proteomes" id="UP001596297"/>
    </source>
</evidence>
<name>A0ABW1YF90_9DEIO</name>
<protein>
    <submittedName>
        <fullName evidence="2">Uncharacterized protein</fullName>
    </submittedName>
</protein>